<dbReference type="RefSeq" id="WP_273381006.1">
    <property type="nucleotide sequence ID" value="NZ_PIUK01000224.1"/>
</dbReference>
<organism evidence="1 2">
    <name type="scientific">Symbiobacterium thermophilum</name>
    <dbReference type="NCBI Taxonomy" id="2734"/>
    <lineage>
        <taxon>Bacteria</taxon>
        <taxon>Bacillati</taxon>
        <taxon>Bacillota</taxon>
        <taxon>Clostridia</taxon>
        <taxon>Eubacteriales</taxon>
        <taxon>Symbiobacteriaceae</taxon>
        <taxon>Symbiobacterium</taxon>
    </lineage>
</organism>
<dbReference type="EMBL" id="PIUK01000224">
    <property type="protein sequence ID" value="MBY6277693.1"/>
    <property type="molecule type" value="Genomic_DNA"/>
</dbReference>
<sequence length="121" mass="13312">MEYERQNHEILEVTTVSTPHRTAIVKRHHTMYAHVRLTASEQTAVGQEFTLGIRLARWDDGETVTDYTPTLTVMVDGEPVAEVDPVDGEATFPLQFADPGTYTITVGCPTVQPATVEVVVG</sequence>
<name>A0A953IAY7_SYMTR</name>
<evidence type="ECO:0000313" key="1">
    <source>
        <dbReference type="EMBL" id="MBY6277693.1"/>
    </source>
</evidence>
<reference evidence="1" key="1">
    <citation type="submission" date="2017-11" db="EMBL/GenBank/DDBJ databases">
        <title>Three new genomes from thermophilic consortium.</title>
        <authorList>
            <person name="Quaggio R."/>
            <person name="Amgarten D."/>
            <person name="Setubal J.C."/>
        </authorList>
    </citation>
    <scope>NUCLEOTIDE SEQUENCE</scope>
    <source>
        <strain evidence="1">ZCTH01-B2</strain>
    </source>
</reference>
<comment type="caution">
    <text evidence="1">The sequence shown here is derived from an EMBL/GenBank/DDBJ whole genome shotgun (WGS) entry which is preliminary data.</text>
</comment>
<dbReference type="Proteomes" id="UP000732377">
    <property type="component" value="Unassembled WGS sequence"/>
</dbReference>
<evidence type="ECO:0000313" key="2">
    <source>
        <dbReference type="Proteomes" id="UP000732377"/>
    </source>
</evidence>
<proteinExistence type="predicted"/>
<dbReference type="AlphaFoldDB" id="A0A953IAY7"/>
<protein>
    <submittedName>
        <fullName evidence="1">Uncharacterized protein</fullName>
    </submittedName>
</protein>
<accession>A0A953IAY7</accession>
<gene>
    <name evidence="1" type="ORF">CWE10_16100</name>
</gene>